<dbReference type="AlphaFoldDB" id="A0A645BMR3"/>
<feature type="compositionally biased region" description="Basic and acidic residues" evidence="3">
    <location>
        <begin position="307"/>
        <end position="316"/>
    </location>
</feature>
<evidence type="ECO:0000256" key="2">
    <source>
        <dbReference type="ARBA" id="ARBA00022679"/>
    </source>
</evidence>
<accession>A0A645BMR3</accession>
<dbReference type="GO" id="GO:0003677">
    <property type="term" value="F:DNA binding"/>
    <property type="evidence" value="ECO:0007669"/>
    <property type="project" value="InterPro"/>
</dbReference>
<dbReference type="InterPro" id="IPR002941">
    <property type="entry name" value="DNA_methylase_N4/N6"/>
</dbReference>
<gene>
    <name evidence="5" type="primary">rsrIM_3</name>
    <name evidence="5" type="ORF">SDC9_113670</name>
</gene>
<evidence type="ECO:0000259" key="4">
    <source>
        <dbReference type="Pfam" id="PF01555"/>
    </source>
</evidence>
<dbReference type="InterPro" id="IPR029063">
    <property type="entry name" value="SAM-dependent_MTases_sf"/>
</dbReference>
<dbReference type="GO" id="GO:0032259">
    <property type="term" value="P:methylation"/>
    <property type="evidence" value="ECO:0007669"/>
    <property type="project" value="UniProtKB-KW"/>
</dbReference>
<dbReference type="EC" id="2.1.1.72" evidence="5"/>
<evidence type="ECO:0000256" key="3">
    <source>
        <dbReference type="SAM" id="MobiDB-lite"/>
    </source>
</evidence>
<proteinExistence type="predicted"/>
<dbReference type="GO" id="GO:0008170">
    <property type="term" value="F:N-methyltransferase activity"/>
    <property type="evidence" value="ECO:0007669"/>
    <property type="project" value="InterPro"/>
</dbReference>
<name>A0A645BMR3_9ZZZZ</name>
<reference evidence="5" key="1">
    <citation type="submission" date="2019-08" db="EMBL/GenBank/DDBJ databases">
        <authorList>
            <person name="Kucharzyk K."/>
            <person name="Murdoch R.W."/>
            <person name="Higgins S."/>
            <person name="Loffler F."/>
        </authorList>
    </citation>
    <scope>NUCLEOTIDE SEQUENCE</scope>
</reference>
<dbReference type="Pfam" id="PF01555">
    <property type="entry name" value="N6_N4_Mtase"/>
    <property type="match status" value="1"/>
</dbReference>
<evidence type="ECO:0000313" key="5">
    <source>
        <dbReference type="EMBL" id="MPM66759.1"/>
    </source>
</evidence>
<evidence type="ECO:0000256" key="1">
    <source>
        <dbReference type="ARBA" id="ARBA00022603"/>
    </source>
</evidence>
<feature type="domain" description="DNA methylase N-4/N-6" evidence="4">
    <location>
        <begin position="38"/>
        <end position="271"/>
    </location>
</feature>
<dbReference type="EMBL" id="VSSQ01021280">
    <property type="protein sequence ID" value="MPM66759.1"/>
    <property type="molecule type" value="Genomic_DNA"/>
</dbReference>
<dbReference type="PRINTS" id="PR00508">
    <property type="entry name" value="S21N4MTFRASE"/>
</dbReference>
<sequence>MDPFYNIASTFSEQEHIVVTEGDALEVLKELPEGIFKLGVSSPPYNLGKEYEKQVDLSSYLVWQTTILEELKRVISPNGSIIWQVGNYVDNGEVFPLDIYFYPIFKSLGFQLRNRLVWHFDHGLHATKRFSGRYEVLLWFTKTNDYTFNLDPVRIPSKYPGKRHYKGNKIGQPSCNPLGKNPSDYWTLINQEWESGIIDIPNVKANHPEKSKHPCQFPIELIERCILALTNENDWVIDPFGGVGSSLIAAIKNQRRGMIIDKDHCYIECAKDRINQFQNGILKIRPLGKPVYTPTGKEKVSQMPSEWLDKKQEDLL</sequence>
<dbReference type="InterPro" id="IPR001091">
    <property type="entry name" value="RM_Methyltransferase"/>
</dbReference>
<dbReference type="Gene3D" id="3.40.50.150">
    <property type="entry name" value="Vaccinia Virus protein VP39"/>
    <property type="match status" value="1"/>
</dbReference>
<keyword evidence="1 5" id="KW-0489">Methyltransferase</keyword>
<dbReference type="SUPFAM" id="SSF53335">
    <property type="entry name" value="S-adenosyl-L-methionine-dependent methyltransferases"/>
    <property type="match status" value="1"/>
</dbReference>
<comment type="caution">
    <text evidence="5">The sequence shown here is derived from an EMBL/GenBank/DDBJ whole genome shotgun (WGS) entry which is preliminary data.</text>
</comment>
<protein>
    <submittedName>
        <fullName evidence="5">Modification methylase RsrI</fullName>
        <ecNumber evidence="5">2.1.1.72</ecNumber>
    </submittedName>
</protein>
<dbReference type="GO" id="GO:0009007">
    <property type="term" value="F:site-specific DNA-methyltransferase (adenine-specific) activity"/>
    <property type="evidence" value="ECO:0007669"/>
    <property type="project" value="UniProtKB-EC"/>
</dbReference>
<keyword evidence="2 5" id="KW-0808">Transferase</keyword>
<feature type="region of interest" description="Disordered" evidence="3">
    <location>
        <begin position="295"/>
        <end position="316"/>
    </location>
</feature>
<organism evidence="5">
    <name type="scientific">bioreactor metagenome</name>
    <dbReference type="NCBI Taxonomy" id="1076179"/>
    <lineage>
        <taxon>unclassified sequences</taxon>
        <taxon>metagenomes</taxon>
        <taxon>ecological metagenomes</taxon>
    </lineage>
</organism>